<protein>
    <recommendedName>
        <fullName evidence="2">N-acetyltransferase domain-containing protein</fullName>
    </recommendedName>
</protein>
<dbReference type="SUPFAM" id="SSF55729">
    <property type="entry name" value="Acyl-CoA N-acyltransferases (Nat)"/>
    <property type="match status" value="1"/>
</dbReference>
<feature type="domain" description="N-acetyltransferase" evidence="2">
    <location>
        <begin position="132"/>
        <end position="268"/>
    </location>
</feature>
<gene>
    <name evidence="3" type="ORF">CHH72_08410</name>
</gene>
<dbReference type="InterPro" id="IPR016181">
    <property type="entry name" value="Acyl_CoA_acyltransferase"/>
</dbReference>
<accession>A0A268P0M7</accession>
<comment type="caution">
    <text evidence="3">The sequence shown here is derived from an EMBL/GenBank/DDBJ whole genome shotgun (WGS) entry which is preliminary data.</text>
</comment>
<dbReference type="EMBL" id="NPCC01000009">
    <property type="protein sequence ID" value="PAE89304.1"/>
    <property type="molecule type" value="Genomic_DNA"/>
</dbReference>
<dbReference type="Gene3D" id="3.40.630.30">
    <property type="match status" value="1"/>
</dbReference>
<dbReference type="InterPro" id="IPR000182">
    <property type="entry name" value="GNAT_dom"/>
</dbReference>
<sequence>MIITKPAFVDRLEEAETNMLSSRLRAIETIDGNSLGVAIETFGQAYAFSAKRMPGPAFNTVRGLHKEEERQIGEIISFYEKKELEPQIQLVPGAAGSKVMQALCRQGFCQTGFHSVLAGRCSRQVEERHERIAIRTLKLEDYRLYGHIYTESFGMPAFFKESVATNNAVLHEERNWTFYLAEVEEEPAGVAALFTSGTIAVLAVCAVLARFRTQGVQQALIARRQADATAAGCTYICGQAGFATTSQRNMERSGLQTIYTKALWQRVS</sequence>
<organism evidence="3 4">
    <name type="scientific">Shouchella clausii</name>
    <name type="common">Alkalihalobacillus clausii</name>
    <dbReference type="NCBI Taxonomy" id="79880"/>
    <lineage>
        <taxon>Bacteria</taxon>
        <taxon>Bacillati</taxon>
        <taxon>Bacillota</taxon>
        <taxon>Bacilli</taxon>
        <taxon>Bacillales</taxon>
        <taxon>Bacillaceae</taxon>
        <taxon>Shouchella</taxon>
    </lineage>
</organism>
<dbReference type="AlphaFoldDB" id="A0A268P0M7"/>
<keyword evidence="1" id="KW-1133">Transmembrane helix</keyword>
<dbReference type="GO" id="GO:0016747">
    <property type="term" value="F:acyltransferase activity, transferring groups other than amino-acyl groups"/>
    <property type="evidence" value="ECO:0007669"/>
    <property type="project" value="InterPro"/>
</dbReference>
<dbReference type="PROSITE" id="PS51186">
    <property type="entry name" value="GNAT"/>
    <property type="match status" value="1"/>
</dbReference>
<evidence type="ECO:0000259" key="2">
    <source>
        <dbReference type="PROSITE" id="PS51186"/>
    </source>
</evidence>
<name>A0A268P0M7_SHOCL</name>
<feature type="transmembrane region" description="Helical" evidence="1">
    <location>
        <begin position="188"/>
        <end position="209"/>
    </location>
</feature>
<keyword evidence="1" id="KW-0472">Membrane</keyword>
<evidence type="ECO:0000256" key="1">
    <source>
        <dbReference type="SAM" id="Phobius"/>
    </source>
</evidence>
<evidence type="ECO:0000313" key="3">
    <source>
        <dbReference type="EMBL" id="PAE89304.1"/>
    </source>
</evidence>
<proteinExistence type="predicted"/>
<keyword evidence="1" id="KW-0812">Transmembrane</keyword>
<dbReference type="Proteomes" id="UP000216207">
    <property type="component" value="Unassembled WGS sequence"/>
</dbReference>
<dbReference type="CDD" id="cd04301">
    <property type="entry name" value="NAT_SF"/>
    <property type="match status" value="1"/>
</dbReference>
<reference evidence="3 4" key="1">
    <citation type="submission" date="2017-07" db="EMBL/GenBank/DDBJ databases">
        <title>Isolation and whole genome analysis of endospore-forming bacteria from heroin.</title>
        <authorList>
            <person name="Kalinowski J."/>
            <person name="Ahrens B."/>
            <person name="Al-Dilaimi A."/>
            <person name="Winkler A."/>
            <person name="Wibberg D."/>
            <person name="Schleenbecker U."/>
            <person name="Ruckert C."/>
            <person name="Wolfel R."/>
            <person name="Grass G."/>
        </authorList>
    </citation>
    <scope>NUCLEOTIDE SEQUENCE [LARGE SCALE GENOMIC DNA]</scope>
    <source>
        <strain evidence="3 4">7539</strain>
    </source>
</reference>
<evidence type="ECO:0000313" key="4">
    <source>
        <dbReference type="Proteomes" id="UP000216207"/>
    </source>
</evidence>
<dbReference type="RefSeq" id="WP_095326415.1">
    <property type="nucleotide sequence ID" value="NZ_NPCC01000009.1"/>
</dbReference>